<reference evidence="4 5" key="1">
    <citation type="submission" date="2019-03" db="EMBL/GenBank/DDBJ databases">
        <title>Ramlibacter rhizophilus CCTCC AB2015357, whole genome shotgun sequence.</title>
        <authorList>
            <person name="Zhang X."/>
            <person name="Feng G."/>
            <person name="Zhu H."/>
        </authorList>
    </citation>
    <scope>NUCLEOTIDE SEQUENCE [LARGE SCALE GENOMIC DNA]</scope>
    <source>
        <strain evidence="4 5">CCTCC AB2015357</strain>
    </source>
</reference>
<feature type="transmembrane region" description="Helical" evidence="1">
    <location>
        <begin position="125"/>
        <end position="148"/>
    </location>
</feature>
<name>A0A4Z0BF82_9BURK</name>
<dbReference type="PANTHER" id="PTHR42208">
    <property type="entry name" value="HEAVY METAL TRANSPORTER-RELATED"/>
    <property type="match status" value="1"/>
</dbReference>
<evidence type="ECO:0000256" key="1">
    <source>
        <dbReference type="SAM" id="Phobius"/>
    </source>
</evidence>
<evidence type="ECO:0000313" key="4">
    <source>
        <dbReference type="EMBL" id="TFY96784.1"/>
    </source>
</evidence>
<dbReference type="InterPro" id="IPR039447">
    <property type="entry name" value="UreH-like_TM_dom"/>
</dbReference>
<dbReference type="AlphaFoldDB" id="A0A4Z0BF82"/>
<feature type="chain" id="PRO_5021310669" evidence="2">
    <location>
        <begin position="22"/>
        <end position="224"/>
    </location>
</feature>
<dbReference type="Proteomes" id="UP000297564">
    <property type="component" value="Unassembled WGS sequence"/>
</dbReference>
<keyword evidence="2" id="KW-0732">Signal</keyword>
<dbReference type="PANTHER" id="PTHR42208:SF1">
    <property type="entry name" value="HEAVY METAL TRANSPORTER"/>
    <property type="match status" value="1"/>
</dbReference>
<feature type="transmembrane region" description="Helical" evidence="1">
    <location>
        <begin position="52"/>
        <end position="71"/>
    </location>
</feature>
<dbReference type="OrthoDB" id="9155091at2"/>
<feature type="transmembrane region" description="Helical" evidence="1">
    <location>
        <begin position="83"/>
        <end position="105"/>
    </location>
</feature>
<dbReference type="Pfam" id="PF13386">
    <property type="entry name" value="DsbD_2"/>
    <property type="match status" value="1"/>
</dbReference>
<keyword evidence="1" id="KW-1133">Transmembrane helix</keyword>
<accession>A0A4Z0BF82</accession>
<feature type="transmembrane region" description="Helical" evidence="1">
    <location>
        <begin position="160"/>
        <end position="182"/>
    </location>
</feature>
<sequence length="224" mass="22782">MSTSLALTALLMGLAGGPHCAAMCGAACAGVTGAGGRLASSRLWTFQAGRLAGYALAGGVAAGTVQAFAWASTQSAALRPAWTVFHLGVLAWGLTLLVLARQPAWAQQAGLAAWGRVRPLVQRTGGVFAAGALWTFMPCGLLWSALLVASLTGSPVQGALAMALFALGSALGLVAGPVLLARVRTLGNRVRQDWGTRLAGGLLAATAVFALWMDLAEKIALWCA</sequence>
<keyword evidence="5" id="KW-1185">Reference proteome</keyword>
<keyword evidence="1" id="KW-0812">Transmembrane</keyword>
<feature type="transmembrane region" description="Helical" evidence="1">
    <location>
        <begin position="194"/>
        <end position="212"/>
    </location>
</feature>
<evidence type="ECO:0000313" key="5">
    <source>
        <dbReference type="Proteomes" id="UP000297564"/>
    </source>
</evidence>
<dbReference type="EMBL" id="SMLL01000008">
    <property type="protein sequence ID" value="TFY96784.1"/>
    <property type="molecule type" value="Genomic_DNA"/>
</dbReference>
<feature type="signal peptide" evidence="2">
    <location>
        <begin position="1"/>
        <end position="21"/>
    </location>
</feature>
<keyword evidence="1" id="KW-0472">Membrane</keyword>
<organism evidence="4 5">
    <name type="scientific">Ramlibacter rhizophilus</name>
    <dbReference type="NCBI Taxonomy" id="1781167"/>
    <lineage>
        <taxon>Bacteria</taxon>
        <taxon>Pseudomonadati</taxon>
        <taxon>Pseudomonadota</taxon>
        <taxon>Betaproteobacteria</taxon>
        <taxon>Burkholderiales</taxon>
        <taxon>Comamonadaceae</taxon>
        <taxon>Ramlibacter</taxon>
    </lineage>
</organism>
<comment type="caution">
    <text evidence="4">The sequence shown here is derived from an EMBL/GenBank/DDBJ whole genome shotgun (WGS) entry which is preliminary data.</text>
</comment>
<evidence type="ECO:0000256" key="2">
    <source>
        <dbReference type="SAM" id="SignalP"/>
    </source>
</evidence>
<protein>
    <submittedName>
        <fullName evidence="4">Sulfite exporter TauE/SafE family protein</fullName>
    </submittedName>
</protein>
<dbReference type="RefSeq" id="WP_135286795.1">
    <property type="nucleotide sequence ID" value="NZ_SMLL01000008.1"/>
</dbReference>
<feature type="domain" description="Urease accessory protein UreH-like transmembrane" evidence="3">
    <location>
        <begin position="8"/>
        <end position="207"/>
    </location>
</feature>
<evidence type="ECO:0000259" key="3">
    <source>
        <dbReference type="Pfam" id="PF13386"/>
    </source>
</evidence>
<proteinExistence type="predicted"/>
<gene>
    <name evidence="4" type="ORF">EZ242_19050</name>
</gene>